<dbReference type="PROSITE" id="PS51257">
    <property type="entry name" value="PROKAR_LIPOPROTEIN"/>
    <property type="match status" value="1"/>
</dbReference>
<dbReference type="UniPathway" id="UPA00554">
    <property type="reaction ID" value="UER00611"/>
</dbReference>
<dbReference type="PROSITE" id="PS00064">
    <property type="entry name" value="L_LDH"/>
    <property type="match status" value="1"/>
</dbReference>
<name>A0A552JA95_9CHRO</name>
<dbReference type="EC" id="1.1.1.27" evidence="3 7"/>
<evidence type="ECO:0000256" key="8">
    <source>
        <dbReference type="PIRSR" id="PIRSR000102-1"/>
    </source>
</evidence>
<comment type="catalytic activity">
    <reaction evidence="6 7">
        <text>(S)-lactate + NAD(+) = pyruvate + NADH + H(+)</text>
        <dbReference type="Rhea" id="RHEA:23444"/>
        <dbReference type="ChEBI" id="CHEBI:15361"/>
        <dbReference type="ChEBI" id="CHEBI:15378"/>
        <dbReference type="ChEBI" id="CHEBI:16651"/>
        <dbReference type="ChEBI" id="CHEBI:57540"/>
        <dbReference type="ChEBI" id="CHEBI:57945"/>
        <dbReference type="EC" id="1.1.1.27"/>
    </reaction>
</comment>
<comment type="pathway">
    <text evidence="1 7">Fermentation; pyruvate fermentation to lactate; (S)-lactate from pyruvate: step 1/1.</text>
</comment>
<feature type="modified residue" description="Phosphotyrosine" evidence="7">
    <location>
        <position position="239"/>
    </location>
</feature>
<dbReference type="GO" id="GO:0006096">
    <property type="term" value="P:glycolytic process"/>
    <property type="evidence" value="ECO:0007669"/>
    <property type="project" value="UniProtKB-UniRule"/>
</dbReference>
<dbReference type="PANTHER" id="PTHR43128:SF16">
    <property type="entry name" value="L-LACTATE DEHYDROGENASE"/>
    <property type="match status" value="1"/>
</dbReference>
<dbReference type="InterPro" id="IPR022383">
    <property type="entry name" value="Lactate/malate_DH_C"/>
</dbReference>
<feature type="binding site" evidence="7">
    <location>
        <position position="100"/>
    </location>
    <ligand>
        <name>substrate</name>
    </ligand>
</feature>
<dbReference type="AlphaFoldDB" id="A0A552JA95"/>
<feature type="binding site" evidence="7 9">
    <location>
        <position position="52"/>
    </location>
    <ligand>
        <name>NAD(+)</name>
        <dbReference type="ChEBI" id="CHEBI:57540"/>
    </ligand>
</feature>
<keyword evidence="4 7" id="KW-0560">Oxidoreductase</keyword>
<feature type="binding site" evidence="7">
    <location>
        <position position="31"/>
    </location>
    <ligand>
        <name>NAD(+)</name>
        <dbReference type="ChEBI" id="CHEBI:57540"/>
    </ligand>
</feature>
<dbReference type="Gene3D" id="3.90.110.10">
    <property type="entry name" value="Lactate dehydrogenase/glycoside hydrolase, family 4, C-terminal"/>
    <property type="match status" value="1"/>
</dbReference>
<dbReference type="GO" id="GO:0005737">
    <property type="term" value="C:cytoplasm"/>
    <property type="evidence" value="ECO:0007669"/>
    <property type="project" value="UniProtKB-SubCell"/>
</dbReference>
<dbReference type="CDD" id="cd05292">
    <property type="entry name" value="LDH_2"/>
    <property type="match status" value="1"/>
</dbReference>
<feature type="binding site" evidence="7">
    <location>
        <position position="106"/>
    </location>
    <ligand>
        <name>substrate</name>
    </ligand>
</feature>
<dbReference type="Pfam" id="PF00056">
    <property type="entry name" value="Ldh_1_N"/>
    <property type="match status" value="1"/>
</dbReference>
<evidence type="ECO:0000259" key="10">
    <source>
        <dbReference type="Pfam" id="PF00056"/>
    </source>
</evidence>
<comment type="caution">
    <text evidence="12">The sequence shown here is derived from an EMBL/GenBank/DDBJ whole genome shotgun (WGS) entry which is preliminary data.</text>
</comment>
<dbReference type="GO" id="GO:0006089">
    <property type="term" value="P:lactate metabolic process"/>
    <property type="evidence" value="ECO:0007669"/>
    <property type="project" value="TreeGrafter"/>
</dbReference>
<dbReference type="PRINTS" id="PR00086">
    <property type="entry name" value="LLDHDRGNASE"/>
</dbReference>
<feature type="domain" description="Lactate/malate dehydrogenase C-terminal" evidence="11">
    <location>
        <begin position="163"/>
        <end position="328"/>
    </location>
</feature>
<keyword evidence="7" id="KW-0963">Cytoplasm</keyword>
<accession>A0A552JA95</accession>
<evidence type="ECO:0000256" key="9">
    <source>
        <dbReference type="PIRSR" id="PIRSR000102-3"/>
    </source>
</evidence>
<dbReference type="EMBL" id="SFAV01000027">
    <property type="protein sequence ID" value="TRU92698.1"/>
    <property type="molecule type" value="Genomic_DNA"/>
</dbReference>
<evidence type="ECO:0000256" key="7">
    <source>
        <dbReference type="HAMAP-Rule" id="MF_00488"/>
    </source>
</evidence>
<dbReference type="Proteomes" id="UP000319191">
    <property type="component" value="Unassembled WGS sequence"/>
</dbReference>
<evidence type="ECO:0000259" key="11">
    <source>
        <dbReference type="Pfam" id="PF02866"/>
    </source>
</evidence>
<dbReference type="PIRSF" id="PIRSF000102">
    <property type="entry name" value="Lac_mal_DH"/>
    <property type="match status" value="1"/>
</dbReference>
<evidence type="ECO:0000313" key="12">
    <source>
        <dbReference type="EMBL" id="TRU92698.1"/>
    </source>
</evidence>
<feature type="binding site" evidence="7">
    <location>
        <position position="57"/>
    </location>
    <ligand>
        <name>NAD(+)</name>
        <dbReference type="ChEBI" id="CHEBI:57540"/>
    </ligand>
</feature>
<dbReference type="NCBIfam" id="NF000824">
    <property type="entry name" value="PRK00066.1"/>
    <property type="match status" value="1"/>
</dbReference>
<dbReference type="GO" id="GO:0004459">
    <property type="term" value="F:L-lactate dehydrogenase (NAD+) activity"/>
    <property type="evidence" value="ECO:0007669"/>
    <property type="project" value="UniProtKB-UniRule"/>
</dbReference>
<comment type="function">
    <text evidence="7">Catalyzes the conversion of lactate to pyruvate.</text>
</comment>
<evidence type="ECO:0000256" key="2">
    <source>
        <dbReference type="ARBA" id="ARBA00006054"/>
    </source>
</evidence>
<evidence type="ECO:0000313" key="13">
    <source>
        <dbReference type="Proteomes" id="UP000319191"/>
    </source>
</evidence>
<dbReference type="InterPro" id="IPR036291">
    <property type="entry name" value="NAD(P)-bd_dom_sf"/>
</dbReference>
<feature type="domain" description="Lactate/malate dehydrogenase N-terminal" evidence="10">
    <location>
        <begin position="24"/>
        <end position="160"/>
    </location>
</feature>
<comment type="activity regulation">
    <text evidence="7">Allosterically activated by fructose 1,6-bisphosphate (FBP).</text>
</comment>
<evidence type="ECO:0000256" key="1">
    <source>
        <dbReference type="ARBA" id="ARBA00004843"/>
    </source>
</evidence>
<feature type="binding site" evidence="7">
    <location>
        <begin position="97"/>
        <end position="98"/>
    </location>
    <ligand>
        <name>NAD(+)</name>
        <dbReference type="ChEBI" id="CHEBI:57540"/>
    </ligand>
</feature>
<feature type="binding site" evidence="7">
    <location>
        <position position="161"/>
    </location>
    <ligand>
        <name>NAD(+)</name>
        <dbReference type="ChEBI" id="CHEBI:57540"/>
    </ligand>
</feature>
<reference evidence="12 13" key="1">
    <citation type="submission" date="2019-01" db="EMBL/GenBank/DDBJ databases">
        <title>Coherence of Microcystis species and biogeography revealed through population genomics.</title>
        <authorList>
            <person name="Perez-Carrascal O.M."/>
            <person name="Terrat Y."/>
            <person name="Giani A."/>
            <person name="Fortin N."/>
            <person name="Tromas N."/>
            <person name="Shapiro B.J."/>
        </authorList>
    </citation>
    <scope>NUCLEOTIDE SEQUENCE [LARGE SCALE GENOMIC DNA]</scope>
    <source>
        <strain evidence="12">Mn_MB_F_20050700_S1D</strain>
    </source>
</reference>
<comment type="subcellular location">
    <subcellularLocation>
        <location evidence="7">Cytoplasm</location>
    </subcellularLocation>
</comment>
<protein>
    <recommendedName>
        <fullName evidence="3 7">L-lactate dehydrogenase</fullName>
        <shortName evidence="7">L-LDH</shortName>
        <ecNumber evidence="3 7">1.1.1.27</ecNumber>
    </recommendedName>
</protein>
<evidence type="ECO:0000256" key="6">
    <source>
        <dbReference type="ARBA" id="ARBA00049258"/>
    </source>
</evidence>
<dbReference type="InterPro" id="IPR001236">
    <property type="entry name" value="Lactate/malate_DH_N"/>
</dbReference>
<comment type="similarity">
    <text evidence="2 7">Belongs to the LDH/MDH superfamily. LDH family.</text>
</comment>
<evidence type="ECO:0000256" key="4">
    <source>
        <dbReference type="ARBA" id="ARBA00023002"/>
    </source>
</evidence>
<feature type="binding site" evidence="7">
    <location>
        <begin position="166"/>
        <end position="169"/>
    </location>
    <ligand>
        <name>substrate</name>
    </ligand>
</feature>
<dbReference type="Gene3D" id="3.40.50.720">
    <property type="entry name" value="NAD(P)-binding Rossmann-like Domain"/>
    <property type="match status" value="1"/>
</dbReference>
<comment type="caution">
    <text evidence="7">Lacks conserved residue(s) required for the propagation of feature annotation.</text>
</comment>
<feature type="binding site" evidence="7">
    <location>
        <position position="171"/>
    </location>
    <ligand>
        <name>beta-D-fructose 1,6-bisphosphate</name>
        <dbReference type="ChEBI" id="CHEBI:32966"/>
        <note>allosteric activator</note>
    </ligand>
</feature>
<dbReference type="InterPro" id="IPR015955">
    <property type="entry name" value="Lactate_DH/Glyco_Ohase_4_C"/>
</dbReference>
<proteinExistence type="inferred from homology"/>
<feature type="binding site" evidence="9">
    <location>
        <begin position="27"/>
        <end position="32"/>
    </location>
    <ligand>
        <name>NAD(+)</name>
        <dbReference type="ChEBI" id="CHEBI:57540"/>
    </ligand>
</feature>
<organism evidence="12 13">
    <name type="scientific">Microcystis novacekii Mn_MB_F_20050700_S1D</name>
    <dbReference type="NCBI Taxonomy" id="2486266"/>
    <lineage>
        <taxon>Bacteria</taxon>
        <taxon>Bacillati</taxon>
        <taxon>Cyanobacteriota</taxon>
        <taxon>Cyanophyceae</taxon>
        <taxon>Oscillatoriophycideae</taxon>
        <taxon>Chroococcales</taxon>
        <taxon>Microcystaceae</taxon>
        <taxon>Microcystis</taxon>
    </lineage>
</organism>
<keyword evidence="7" id="KW-0021">Allosteric enzyme</keyword>
<feature type="binding site" evidence="7">
    <location>
        <begin position="138"/>
        <end position="141"/>
    </location>
    <ligand>
        <name>substrate</name>
    </ligand>
</feature>
<comment type="subunit">
    <text evidence="7">Homotetramer.</text>
</comment>
<feature type="active site" description="Proton acceptor" evidence="7 8">
    <location>
        <position position="193"/>
    </location>
</feature>
<dbReference type="PANTHER" id="PTHR43128">
    <property type="entry name" value="L-2-HYDROXYCARBOXYLATE DEHYDROGENASE (NAD(P)(+))"/>
    <property type="match status" value="1"/>
</dbReference>
<dbReference type="NCBIfam" id="TIGR01771">
    <property type="entry name" value="L-LDH-NAD"/>
    <property type="match status" value="1"/>
</dbReference>
<evidence type="ECO:0000256" key="3">
    <source>
        <dbReference type="ARBA" id="ARBA00012967"/>
    </source>
</evidence>
<gene>
    <name evidence="7" type="primary">ldh</name>
    <name evidence="12" type="ORF">EWV54_02340</name>
</gene>
<feature type="binding site" evidence="7">
    <location>
        <position position="186"/>
    </location>
    <ligand>
        <name>beta-D-fructose 1,6-bisphosphate</name>
        <dbReference type="ChEBI" id="CHEBI:32966"/>
        <note>allosteric activator</note>
    </ligand>
</feature>
<dbReference type="InterPro" id="IPR011304">
    <property type="entry name" value="L-lactate_DH"/>
</dbReference>
<keyword evidence="7" id="KW-0597">Phosphoprotein</keyword>
<dbReference type="SUPFAM" id="SSF51735">
    <property type="entry name" value="NAD(P)-binding Rossmann-fold domains"/>
    <property type="match status" value="1"/>
</dbReference>
<feature type="binding site" evidence="9">
    <location>
        <position position="113"/>
    </location>
    <ligand>
        <name>NAD(+)</name>
        <dbReference type="ChEBI" id="CHEBI:57540"/>
    </ligand>
</feature>
<dbReference type="Pfam" id="PF02866">
    <property type="entry name" value="Ldh_1_C"/>
    <property type="match status" value="1"/>
</dbReference>
<dbReference type="HAMAP" id="MF_00488">
    <property type="entry name" value="Lactate_dehydrog"/>
    <property type="match status" value="1"/>
</dbReference>
<dbReference type="SUPFAM" id="SSF56327">
    <property type="entry name" value="LDH C-terminal domain-like"/>
    <property type="match status" value="1"/>
</dbReference>
<dbReference type="InterPro" id="IPR018177">
    <property type="entry name" value="L-lactate_DH_AS"/>
</dbReference>
<feature type="binding site" evidence="7">
    <location>
        <position position="248"/>
    </location>
    <ligand>
        <name>substrate</name>
    </ligand>
</feature>
<feature type="binding site" evidence="7 9">
    <location>
        <begin position="136"/>
        <end position="138"/>
    </location>
    <ligand>
        <name>NAD(+)</name>
        <dbReference type="ChEBI" id="CHEBI:57540"/>
    </ligand>
</feature>
<evidence type="ECO:0000256" key="5">
    <source>
        <dbReference type="ARBA" id="ARBA00023027"/>
    </source>
</evidence>
<sequence>MLDKIFTPNPYAEKPAPLRPRKGVIIGVGQVGMACAYSMLIQDCFDELILQDIATDKVEGEVMDLRHGMPFIEPTDLKMGTVADVGQNADVVIITAGAAQKEGETRLHLLERNVAIFRRILADVAVYCPSALILVVSNPVDIMTYITLKITHFPPSRVIGSGTVLDSARLRSLLSTQLHVDARNVHAYIIGEHGDSELAVWSAANIGGARLLEGDWQDLSAADQESLTEIFLQVKNAAYEIIKRKGYTSYAIGLATTDIVKAILRSQERILTISTLLDGQYGLKDVCLSIPSVVNEKGVIKTLNLSLSPRETQQLHNSAKIMRDLIEQLEI</sequence>
<dbReference type="InterPro" id="IPR001557">
    <property type="entry name" value="L-lactate/malate_DH"/>
</dbReference>
<keyword evidence="5 7" id="KW-0520">NAD</keyword>